<proteinExistence type="predicted"/>
<feature type="compositionally biased region" description="Basic and acidic residues" evidence="1">
    <location>
        <begin position="113"/>
        <end position="137"/>
    </location>
</feature>
<accession>A0A3G3IG03</accession>
<evidence type="ECO:0000313" key="3">
    <source>
        <dbReference type="Proteomes" id="UP000273278"/>
    </source>
</evidence>
<sequence>MAKSKEQEVEAKKNRYEHEKVALRKYRDERKQALKAVPKEDRPAEKEKTQAEVEKRKALIARYRDEYKSSSKALKEEKKAKKKAEHESRVQIEFIDEKDSPEPEPEVSPDGTPVKEKRITVEFRSDVPDKDRDTDGK</sequence>
<feature type="compositionally biased region" description="Basic and acidic residues" evidence="1">
    <location>
        <begin position="27"/>
        <end position="101"/>
    </location>
</feature>
<dbReference type="AlphaFoldDB" id="A0A3G3IG03"/>
<gene>
    <name evidence="2" type="ORF">BKD89_02875</name>
</gene>
<evidence type="ECO:0000256" key="1">
    <source>
        <dbReference type="SAM" id="MobiDB-lite"/>
    </source>
</evidence>
<dbReference type="OMA" id="KNRYEHE"/>
<feature type="region of interest" description="Disordered" evidence="1">
    <location>
        <begin position="27"/>
        <end position="137"/>
    </location>
</feature>
<protein>
    <submittedName>
        <fullName evidence="2">Uncharacterized protein</fullName>
    </submittedName>
</protein>
<organism evidence="2 3">
    <name type="scientific">Methanomethylophilus alvi</name>
    <dbReference type="NCBI Taxonomy" id="1291540"/>
    <lineage>
        <taxon>Archaea</taxon>
        <taxon>Methanobacteriati</taxon>
        <taxon>Thermoplasmatota</taxon>
        <taxon>Thermoplasmata</taxon>
        <taxon>Methanomassiliicoccales</taxon>
        <taxon>Methanomethylophilaceae</taxon>
        <taxon>Methanomethylophilus</taxon>
    </lineage>
</organism>
<name>A0A3G3IG03_9ARCH</name>
<dbReference type="Proteomes" id="UP000273278">
    <property type="component" value="Chromosome"/>
</dbReference>
<dbReference type="EMBL" id="CP017686">
    <property type="protein sequence ID" value="AYQ54750.1"/>
    <property type="molecule type" value="Genomic_DNA"/>
</dbReference>
<evidence type="ECO:0000313" key="2">
    <source>
        <dbReference type="EMBL" id="AYQ54750.1"/>
    </source>
</evidence>
<reference evidence="2 3" key="1">
    <citation type="submission" date="2016-10" db="EMBL/GenBank/DDBJ databases">
        <title>Complete genome of the TMA-utilizing, human hosted archaeon Methanomethylophilus alvus Gen. nov, sp. nov., strain Mx-05, derived from a pure culture.</title>
        <authorList>
            <person name="Brugere J.-F."/>
            <person name="Ben Hania W."/>
            <person name="Chaudhary P.P."/>
            <person name="Gaci N."/>
            <person name="Borrel G."/>
            <person name="Cao Van Tuat L."/>
            <person name="Fardeau M.-L."/>
            <person name="Harris H.M.B."/>
            <person name="O'Toole P.W."/>
            <person name="Ollivier B."/>
        </authorList>
    </citation>
    <scope>NUCLEOTIDE SEQUENCE [LARGE SCALE GENOMIC DNA]</scope>
    <source>
        <strain evidence="2 3">Mx-05</strain>
    </source>
</reference>